<accession>Q0RBC5</accession>
<dbReference type="AlphaFoldDB" id="Q0RBC5"/>
<dbReference type="KEGG" id="fal:FRAAL6638"/>
<proteinExistence type="predicted"/>
<gene>
    <name evidence="1" type="ordered locus">FRAAL6638</name>
</gene>
<evidence type="ECO:0000313" key="1">
    <source>
        <dbReference type="EMBL" id="CAJ65261.1"/>
    </source>
</evidence>
<protein>
    <submittedName>
        <fullName evidence="1">Uncharacterized protein</fullName>
    </submittedName>
</protein>
<dbReference type="EMBL" id="CT573213">
    <property type="protein sequence ID" value="CAJ65261.1"/>
    <property type="molecule type" value="Genomic_DNA"/>
</dbReference>
<evidence type="ECO:0000313" key="2">
    <source>
        <dbReference type="Proteomes" id="UP000000657"/>
    </source>
</evidence>
<dbReference type="HOGENOM" id="CLU_3025660_0_0_11"/>
<reference evidence="1 2" key="1">
    <citation type="journal article" date="2007" name="Genome Res.">
        <title>Genome characteristics of facultatively symbiotic Frankia sp. strains reflect host range and host plant biogeography.</title>
        <authorList>
            <person name="Normand P."/>
            <person name="Lapierre P."/>
            <person name="Tisa L.S."/>
            <person name="Gogarten J.P."/>
            <person name="Alloisio N."/>
            <person name="Bagnarol E."/>
            <person name="Bassi C.A."/>
            <person name="Berry A.M."/>
            <person name="Bickhart D.M."/>
            <person name="Choisne N."/>
            <person name="Couloux A."/>
            <person name="Cournoyer B."/>
            <person name="Cruveiller S."/>
            <person name="Daubin V."/>
            <person name="Demange N."/>
            <person name="Francino M.P."/>
            <person name="Goltsman E."/>
            <person name="Huang Y."/>
            <person name="Kopp O.R."/>
            <person name="Labarre L."/>
            <person name="Lapidus A."/>
            <person name="Lavire C."/>
            <person name="Marechal J."/>
            <person name="Martinez M."/>
            <person name="Mastronunzio J.E."/>
            <person name="Mullin B.C."/>
            <person name="Niemann J."/>
            <person name="Pujic P."/>
            <person name="Rawnsley T."/>
            <person name="Rouy Z."/>
            <person name="Schenowitz C."/>
            <person name="Sellstedt A."/>
            <person name="Tavares F."/>
            <person name="Tomkins J.P."/>
            <person name="Vallenet D."/>
            <person name="Valverde C."/>
            <person name="Wall L.G."/>
            <person name="Wang Y."/>
            <person name="Medigue C."/>
            <person name="Benson D.R."/>
        </authorList>
    </citation>
    <scope>NUCLEOTIDE SEQUENCE [LARGE SCALE GENOMIC DNA]</scope>
    <source>
        <strain evidence="2">DSM 45986 / CECT 9034 / ACN14a</strain>
    </source>
</reference>
<organism evidence="1 2">
    <name type="scientific">Frankia alni (strain DSM 45986 / CECT 9034 / ACN14a)</name>
    <dbReference type="NCBI Taxonomy" id="326424"/>
    <lineage>
        <taxon>Bacteria</taxon>
        <taxon>Bacillati</taxon>
        <taxon>Actinomycetota</taxon>
        <taxon>Actinomycetes</taxon>
        <taxon>Frankiales</taxon>
        <taxon>Frankiaceae</taxon>
        <taxon>Frankia</taxon>
    </lineage>
</organism>
<name>Q0RBC5_FRAAA</name>
<sequence length="55" mass="5905">MPCLCASRSVSARGRCVRADLVGLNLSVDRLSEGHPESAVLLTLGRIRRLSLPDS</sequence>
<dbReference type="STRING" id="326424.FRAAL6638"/>
<dbReference type="Proteomes" id="UP000000657">
    <property type="component" value="Chromosome"/>
</dbReference>
<keyword evidence="2" id="KW-1185">Reference proteome</keyword>